<feature type="compositionally biased region" description="Polar residues" evidence="6">
    <location>
        <begin position="1"/>
        <end position="12"/>
    </location>
</feature>
<evidence type="ECO:0000256" key="6">
    <source>
        <dbReference type="SAM" id="MobiDB-lite"/>
    </source>
</evidence>
<evidence type="ECO:0000256" key="2">
    <source>
        <dbReference type="ARBA" id="ARBA00009765"/>
    </source>
</evidence>
<evidence type="ECO:0000256" key="4">
    <source>
        <dbReference type="ARBA" id="ARBA00022989"/>
    </source>
</evidence>
<evidence type="ECO:0000256" key="7">
    <source>
        <dbReference type="SAM" id="Phobius"/>
    </source>
</evidence>
<dbReference type="Pfam" id="PF01544">
    <property type="entry name" value="CorA"/>
    <property type="match status" value="1"/>
</dbReference>
<comment type="subcellular location">
    <subcellularLocation>
        <location evidence="1">Membrane</location>
        <topology evidence="1">Multi-pass membrane protein</topology>
    </subcellularLocation>
</comment>
<comment type="similarity">
    <text evidence="2">Belongs to the CorA metal ion transporter (MIT) (TC 1.A.35) family.</text>
</comment>
<dbReference type="InterPro" id="IPR045863">
    <property type="entry name" value="CorA_TM1_TM2"/>
</dbReference>
<protein>
    <recommendedName>
        <fullName evidence="10">Mg2+ transporter protein</fullName>
    </recommendedName>
</protein>
<dbReference type="PANTHER" id="PTHR21535">
    <property type="entry name" value="MAGNESIUM AND COBALT TRANSPORT PROTEIN/MITOCHONDRIAL IMPORT INNER MEMBRANE TRANSLOCASE SUBUNIT TIM8"/>
    <property type="match status" value="1"/>
</dbReference>
<dbReference type="CDD" id="cd12829">
    <property type="entry name" value="Alr1p-like"/>
    <property type="match status" value="1"/>
</dbReference>
<keyword evidence="4 7" id="KW-1133">Transmembrane helix</keyword>
<dbReference type="InterPro" id="IPR045861">
    <property type="entry name" value="CorA_cytoplasmic_dom"/>
</dbReference>
<dbReference type="Gene3D" id="3.30.460.20">
    <property type="entry name" value="CorA soluble domain-like"/>
    <property type="match status" value="1"/>
</dbReference>
<dbReference type="OrthoDB" id="29879at2759"/>
<gene>
    <name evidence="8" type="ORF">BU24DRAFT_458332</name>
</gene>
<evidence type="ECO:0000313" key="9">
    <source>
        <dbReference type="Proteomes" id="UP000799778"/>
    </source>
</evidence>
<keyword evidence="9" id="KW-1185">Reference proteome</keyword>
<dbReference type="InterPro" id="IPR044089">
    <property type="entry name" value="Alr1-like"/>
</dbReference>
<evidence type="ECO:0008006" key="10">
    <source>
        <dbReference type="Google" id="ProtNLM"/>
    </source>
</evidence>
<dbReference type="EMBL" id="ML978067">
    <property type="protein sequence ID" value="KAF2018574.1"/>
    <property type="molecule type" value="Genomic_DNA"/>
</dbReference>
<dbReference type="InterPro" id="IPR002523">
    <property type="entry name" value="MgTranspt_CorA/ZnTranspt_ZntB"/>
</dbReference>
<evidence type="ECO:0000313" key="8">
    <source>
        <dbReference type="EMBL" id="KAF2018574.1"/>
    </source>
</evidence>
<dbReference type="Gene3D" id="1.20.58.340">
    <property type="entry name" value="Magnesium transport protein CorA, transmembrane region"/>
    <property type="match status" value="2"/>
</dbReference>
<dbReference type="SUPFAM" id="SSF144083">
    <property type="entry name" value="Magnesium transport protein CorA, transmembrane region"/>
    <property type="match status" value="1"/>
</dbReference>
<dbReference type="Proteomes" id="UP000799778">
    <property type="component" value="Unassembled WGS sequence"/>
</dbReference>
<dbReference type="GO" id="GO:0005886">
    <property type="term" value="C:plasma membrane"/>
    <property type="evidence" value="ECO:0007669"/>
    <property type="project" value="TreeGrafter"/>
</dbReference>
<feature type="region of interest" description="Disordered" evidence="6">
    <location>
        <begin position="1"/>
        <end position="23"/>
    </location>
</feature>
<proteinExistence type="inferred from homology"/>
<name>A0A6A5Y1Z2_9PLEO</name>
<dbReference type="AlphaFoldDB" id="A0A6A5Y1Z2"/>
<keyword evidence="5 7" id="KW-0472">Membrane</keyword>
<dbReference type="RefSeq" id="XP_033386913.1">
    <property type="nucleotide sequence ID" value="XM_033531621.1"/>
</dbReference>
<evidence type="ECO:0000256" key="1">
    <source>
        <dbReference type="ARBA" id="ARBA00004141"/>
    </source>
</evidence>
<dbReference type="GO" id="GO:0010961">
    <property type="term" value="P:intracellular magnesium ion homeostasis"/>
    <property type="evidence" value="ECO:0007669"/>
    <property type="project" value="TreeGrafter"/>
</dbReference>
<feature type="transmembrane region" description="Helical" evidence="7">
    <location>
        <begin position="338"/>
        <end position="363"/>
    </location>
</feature>
<sequence>MRPDNGLSSLQDPDQEGSCTPKLDALRDGRKQIRSNHVFPTNNSSSNQPGINRFSMFISLSGTTIYTSRLADLTLLAPSSDGSFGAGMAGEIWWLDVLNSTKEDIKTLAKAFSLHPRTCAFINAEDAHERVEFFENYYFICFPILTENENGTLKSKFQKVNFHIVVFPQGIISFSFQHNSHSANVRNRIWAIRNDTVLSSYWICYALINDIVSSFDSAVHKLEQETCVIEESAFISRLDEVGATVSKIHNYRKHASNMAHLVQDKVSVVRSLVRHCAKAHQGAPLYDISLSLSAVQDHINSMISKLKHCEEILSRSHSDLISQLSVDKVYLRNQTLRIIIRITVIAAIAVLLHAICSLFGTNFEVPGEHTDGLDWWFGILGLIVFLFFLGLGVARQYKLI</sequence>
<reference evidence="8" key="1">
    <citation type="journal article" date="2020" name="Stud. Mycol.">
        <title>101 Dothideomycetes genomes: a test case for predicting lifestyles and emergence of pathogens.</title>
        <authorList>
            <person name="Haridas S."/>
            <person name="Albert R."/>
            <person name="Binder M."/>
            <person name="Bloem J."/>
            <person name="Labutti K."/>
            <person name="Salamov A."/>
            <person name="Andreopoulos B."/>
            <person name="Baker S."/>
            <person name="Barry K."/>
            <person name="Bills G."/>
            <person name="Bluhm B."/>
            <person name="Cannon C."/>
            <person name="Castanera R."/>
            <person name="Culley D."/>
            <person name="Daum C."/>
            <person name="Ezra D."/>
            <person name="Gonzalez J."/>
            <person name="Henrissat B."/>
            <person name="Kuo A."/>
            <person name="Liang C."/>
            <person name="Lipzen A."/>
            <person name="Lutzoni F."/>
            <person name="Magnuson J."/>
            <person name="Mondo S."/>
            <person name="Nolan M."/>
            <person name="Ohm R."/>
            <person name="Pangilinan J."/>
            <person name="Park H.-J."/>
            <person name="Ramirez L."/>
            <person name="Alfaro M."/>
            <person name="Sun H."/>
            <person name="Tritt A."/>
            <person name="Yoshinaga Y."/>
            <person name="Zwiers L.-H."/>
            <person name="Turgeon B."/>
            <person name="Goodwin S."/>
            <person name="Spatafora J."/>
            <person name="Crous P."/>
            <person name="Grigoriev I."/>
        </authorList>
    </citation>
    <scope>NUCLEOTIDE SEQUENCE</scope>
    <source>
        <strain evidence="8">CBS 175.79</strain>
    </source>
</reference>
<evidence type="ECO:0000256" key="5">
    <source>
        <dbReference type="ARBA" id="ARBA00023136"/>
    </source>
</evidence>
<dbReference type="GeneID" id="54289018"/>
<organism evidence="8 9">
    <name type="scientific">Aaosphaeria arxii CBS 175.79</name>
    <dbReference type="NCBI Taxonomy" id="1450172"/>
    <lineage>
        <taxon>Eukaryota</taxon>
        <taxon>Fungi</taxon>
        <taxon>Dikarya</taxon>
        <taxon>Ascomycota</taxon>
        <taxon>Pezizomycotina</taxon>
        <taxon>Dothideomycetes</taxon>
        <taxon>Pleosporomycetidae</taxon>
        <taxon>Pleosporales</taxon>
        <taxon>Pleosporales incertae sedis</taxon>
        <taxon>Aaosphaeria</taxon>
    </lineage>
</organism>
<evidence type="ECO:0000256" key="3">
    <source>
        <dbReference type="ARBA" id="ARBA00022692"/>
    </source>
</evidence>
<dbReference type="SUPFAM" id="SSF143865">
    <property type="entry name" value="CorA soluble domain-like"/>
    <property type="match status" value="1"/>
</dbReference>
<keyword evidence="3 7" id="KW-0812">Transmembrane</keyword>
<dbReference type="GO" id="GO:0015095">
    <property type="term" value="F:magnesium ion transmembrane transporter activity"/>
    <property type="evidence" value="ECO:0007669"/>
    <property type="project" value="InterPro"/>
</dbReference>
<dbReference type="PANTHER" id="PTHR21535:SF94">
    <property type="entry name" value="CORA FAMILY METAL ION TRANSPORTER (EUROFUNG)"/>
    <property type="match status" value="1"/>
</dbReference>
<feature type="transmembrane region" description="Helical" evidence="7">
    <location>
        <begin position="375"/>
        <end position="394"/>
    </location>
</feature>
<accession>A0A6A5Y1Z2</accession>